<protein>
    <submittedName>
        <fullName evidence="2">Uncharacterized protein</fullName>
    </submittedName>
</protein>
<dbReference type="InParanoid" id="K1QBM0"/>
<dbReference type="EMBL" id="JH815890">
    <property type="protein sequence ID" value="EKC31348.1"/>
    <property type="molecule type" value="Genomic_DNA"/>
</dbReference>
<dbReference type="HOGENOM" id="CLU_425309_0_0_1"/>
<organism evidence="2">
    <name type="scientific">Magallana gigas</name>
    <name type="common">Pacific oyster</name>
    <name type="synonym">Crassostrea gigas</name>
    <dbReference type="NCBI Taxonomy" id="29159"/>
    <lineage>
        <taxon>Eukaryota</taxon>
        <taxon>Metazoa</taxon>
        <taxon>Spiralia</taxon>
        <taxon>Lophotrochozoa</taxon>
        <taxon>Mollusca</taxon>
        <taxon>Bivalvia</taxon>
        <taxon>Autobranchia</taxon>
        <taxon>Pteriomorphia</taxon>
        <taxon>Ostreida</taxon>
        <taxon>Ostreoidea</taxon>
        <taxon>Ostreidae</taxon>
        <taxon>Magallana</taxon>
    </lineage>
</organism>
<feature type="compositionally biased region" description="Basic and acidic residues" evidence="1">
    <location>
        <begin position="176"/>
        <end position="204"/>
    </location>
</feature>
<feature type="region of interest" description="Disordered" evidence="1">
    <location>
        <begin position="1"/>
        <end position="20"/>
    </location>
</feature>
<feature type="region of interest" description="Disordered" evidence="1">
    <location>
        <begin position="173"/>
        <end position="208"/>
    </location>
</feature>
<gene>
    <name evidence="2" type="ORF">CGI_10019205</name>
</gene>
<name>K1QBM0_MAGGI</name>
<reference evidence="2" key="1">
    <citation type="journal article" date="2012" name="Nature">
        <title>The oyster genome reveals stress adaptation and complexity of shell formation.</title>
        <authorList>
            <person name="Zhang G."/>
            <person name="Fang X."/>
            <person name="Guo X."/>
            <person name="Li L."/>
            <person name="Luo R."/>
            <person name="Xu F."/>
            <person name="Yang P."/>
            <person name="Zhang L."/>
            <person name="Wang X."/>
            <person name="Qi H."/>
            <person name="Xiong Z."/>
            <person name="Que H."/>
            <person name="Xie Y."/>
            <person name="Holland P.W."/>
            <person name="Paps J."/>
            <person name="Zhu Y."/>
            <person name="Wu F."/>
            <person name="Chen Y."/>
            <person name="Wang J."/>
            <person name="Peng C."/>
            <person name="Meng J."/>
            <person name="Yang L."/>
            <person name="Liu J."/>
            <person name="Wen B."/>
            <person name="Zhang N."/>
            <person name="Huang Z."/>
            <person name="Zhu Q."/>
            <person name="Feng Y."/>
            <person name="Mount A."/>
            <person name="Hedgecock D."/>
            <person name="Xu Z."/>
            <person name="Liu Y."/>
            <person name="Domazet-Loso T."/>
            <person name="Du Y."/>
            <person name="Sun X."/>
            <person name="Zhang S."/>
            <person name="Liu B."/>
            <person name="Cheng P."/>
            <person name="Jiang X."/>
            <person name="Li J."/>
            <person name="Fan D."/>
            <person name="Wang W."/>
            <person name="Fu W."/>
            <person name="Wang T."/>
            <person name="Wang B."/>
            <person name="Zhang J."/>
            <person name="Peng Z."/>
            <person name="Li Y."/>
            <person name="Li N."/>
            <person name="Wang J."/>
            <person name="Chen M."/>
            <person name="He Y."/>
            <person name="Tan F."/>
            <person name="Song X."/>
            <person name="Zheng Q."/>
            <person name="Huang R."/>
            <person name="Yang H."/>
            <person name="Du X."/>
            <person name="Chen L."/>
            <person name="Yang M."/>
            <person name="Gaffney P.M."/>
            <person name="Wang S."/>
            <person name="Luo L."/>
            <person name="She Z."/>
            <person name="Ming Y."/>
            <person name="Huang W."/>
            <person name="Zhang S."/>
            <person name="Huang B."/>
            <person name="Zhang Y."/>
            <person name="Qu T."/>
            <person name="Ni P."/>
            <person name="Miao G."/>
            <person name="Wang J."/>
            <person name="Wang Q."/>
            <person name="Steinberg C.E."/>
            <person name="Wang H."/>
            <person name="Li N."/>
            <person name="Qian L."/>
            <person name="Zhang G."/>
            <person name="Li Y."/>
            <person name="Yang H."/>
            <person name="Liu X."/>
            <person name="Wang J."/>
            <person name="Yin Y."/>
            <person name="Wang J."/>
        </authorList>
    </citation>
    <scope>NUCLEOTIDE SEQUENCE [LARGE SCALE GENOMIC DNA]</scope>
    <source>
        <strain evidence="2">05x7-T-G4-1.051#20</strain>
    </source>
</reference>
<accession>K1QBM0</accession>
<sequence length="644" mass="73136">MLGFKARAPRGIKLSKPPPRKLTTDEIIKERLDNVNFNNGIRELSDLEQSRFIEVNNNEIEKVYRMKPAILDQTELNGSITNNNGCYEDNDNNSYMILSVIEKLSSLDQTSTELFRDILVKYGPQLEEDNPAFIRSCLACVEEFLKRDCADAGVRSILQNVLCLRKQSWNQVSGEQDAKNKGDHGNYESKKLDKKSEKNNEQKSCDSGYGDQDDVILWTNEDSFIHDLSENLKDYDHGEEDLMADGKKMLANQTKEAMSDKTAHGFLSKHFKPTTEENPPLYSTETNWSDAVKKPKDSFKGCVNFDTQFTKLKGYPFSDDAKRTDPVRAGFEEFKTKSDSWISGSRQNVGRYRTDDDKFFSHSGSDQESWRKPLNRQGFGNPGKMSTVPEEDCTSNGITSVIPQRPKHLILKDRISNREGHGKVVVERQPLGPGSDPSVIAKVEEGLPKSIYSAAGRRTMFKKYNTAVCIDDIDSDDLEEMEPVAYSREELLTLANSPLSRRRPTESSYLCKLYPEVCLEKAEAYYSSRDYQKPSTFYVKQKKEQSENYFVSNNLECKSNEPNPECHRFGFQTREQNFEFGSHKNFPRTSVLGPSAFAQEYSKPVFGSNANFIPKDFSSCASSTNNSDEGSTFTFQRNGFGKPF</sequence>
<proteinExistence type="predicted"/>
<dbReference type="AlphaFoldDB" id="K1QBM0"/>
<evidence type="ECO:0000313" key="2">
    <source>
        <dbReference type="EMBL" id="EKC31348.1"/>
    </source>
</evidence>
<feature type="region of interest" description="Disordered" evidence="1">
    <location>
        <begin position="360"/>
        <end position="392"/>
    </location>
</feature>
<evidence type="ECO:0000256" key="1">
    <source>
        <dbReference type="SAM" id="MobiDB-lite"/>
    </source>
</evidence>